<organism evidence="1 2">
    <name type="scientific">Canavalia gladiata</name>
    <name type="common">Sword bean</name>
    <name type="synonym">Dolichos gladiatus</name>
    <dbReference type="NCBI Taxonomy" id="3824"/>
    <lineage>
        <taxon>Eukaryota</taxon>
        <taxon>Viridiplantae</taxon>
        <taxon>Streptophyta</taxon>
        <taxon>Embryophyta</taxon>
        <taxon>Tracheophyta</taxon>
        <taxon>Spermatophyta</taxon>
        <taxon>Magnoliopsida</taxon>
        <taxon>eudicotyledons</taxon>
        <taxon>Gunneridae</taxon>
        <taxon>Pentapetalae</taxon>
        <taxon>rosids</taxon>
        <taxon>fabids</taxon>
        <taxon>Fabales</taxon>
        <taxon>Fabaceae</taxon>
        <taxon>Papilionoideae</taxon>
        <taxon>50 kb inversion clade</taxon>
        <taxon>NPAAA clade</taxon>
        <taxon>indigoferoid/millettioid clade</taxon>
        <taxon>Phaseoleae</taxon>
        <taxon>Canavalia</taxon>
    </lineage>
</organism>
<protein>
    <submittedName>
        <fullName evidence="1">Uncharacterized protein</fullName>
    </submittedName>
</protein>
<proteinExistence type="predicted"/>
<evidence type="ECO:0000313" key="2">
    <source>
        <dbReference type="Proteomes" id="UP001367508"/>
    </source>
</evidence>
<name>A0AAN9QF08_CANGL</name>
<evidence type="ECO:0000313" key="1">
    <source>
        <dbReference type="EMBL" id="KAK7328893.1"/>
    </source>
</evidence>
<dbReference type="Proteomes" id="UP001367508">
    <property type="component" value="Unassembled WGS sequence"/>
</dbReference>
<keyword evidence="2" id="KW-1185">Reference proteome</keyword>
<gene>
    <name evidence="1" type="ORF">VNO77_23026</name>
</gene>
<dbReference type="AlphaFoldDB" id="A0AAN9QF08"/>
<reference evidence="1 2" key="1">
    <citation type="submission" date="2024-01" db="EMBL/GenBank/DDBJ databases">
        <title>The genomes of 5 underutilized Papilionoideae crops provide insights into root nodulation and disease resistanc.</title>
        <authorList>
            <person name="Jiang F."/>
        </authorList>
    </citation>
    <scope>NUCLEOTIDE SEQUENCE [LARGE SCALE GENOMIC DNA]</scope>
    <source>
        <strain evidence="1">LVBAO_FW01</strain>
        <tissue evidence="1">Leaves</tissue>
    </source>
</reference>
<accession>A0AAN9QF08</accession>
<dbReference type="EMBL" id="JAYMYQ010000005">
    <property type="protein sequence ID" value="KAK7328893.1"/>
    <property type="molecule type" value="Genomic_DNA"/>
</dbReference>
<sequence>MKNTGKNDAAKDSGSKVYMHEHGSTRELANARGYDCLKDSYRVWSGVGLISVFRENWEDRLIFGTWSFPHKLFVAGSLLIVKGVIDAQARLGRILFN</sequence>
<comment type="caution">
    <text evidence="1">The sequence shown here is derived from an EMBL/GenBank/DDBJ whole genome shotgun (WGS) entry which is preliminary data.</text>
</comment>